<dbReference type="InterPro" id="IPR000092">
    <property type="entry name" value="Polyprenyl_synt"/>
</dbReference>
<dbReference type="SFLD" id="SFLDG01017">
    <property type="entry name" value="Polyprenyl_Transferase_Like"/>
    <property type="match status" value="1"/>
</dbReference>
<sequence>MQATMTAQRVQRPFGEMLTLFEEHFKTLQLPAQPETLYGSIEYICSIGGKRVRPVLCLMANELFTELKDDAFRAGSAIELFHTFSLVHDDIMDRAPIRRGMPTIHARYGEPTAILAGDLLLIHAYGNLGSISHCCKDQIIELFSSTASGICEGQQIDMDFEAMPIWKVRYEDYLEMVILKTSILLAASLQIGAILAGASEADQHHLYEFGKYVGVAFQIQDDYLDVFGSDEKFGKQCGGDIKSNKKTFLLLKAFELASARQRRQLETLMATDHQDKVMEMTRLYEECRVGEWARNQKRYFHQLAFSHLDKMLLPASAKRPLTELADWLLAREY</sequence>
<dbReference type="CDD" id="cd00685">
    <property type="entry name" value="Trans_IPPS_HT"/>
    <property type="match status" value="1"/>
</dbReference>
<evidence type="ECO:0000256" key="4">
    <source>
        <dbReference type="ARBA" id="ARBA00022723"/>
    </source>
</evidence>
<dbReference type="RefSeq" id="WP_211302300.1">
    <property type="nucleotide sequence ID" value="NZ_PYAS01000022.1"/>
</dbReference>
<dbReference type="Gene3D" id="1.10.600.10">
    <property type="entry name" value="Farnesyl Diphosphate Synthase"/>
    <property type="match status" value="1"/>
</dbReference>
<dbReference type="SUPFAM" id="SSF48576">
    <property type="entry name" value="Terpenoid synthases"/>
    <property type="match status" value="1"/>
</dbReference>
<keyword evidence="3 6" id="KW-0808">Transferase</keyword>
<evidence type="ECO:0000256" key="5">
    <source>
        <dbReference type="ARBA" id="ARBA00022842"/>
    </source>
</evidence>
<keyword evidence="8" id="KW-1185">Reference proteome</keyword>
<dbReference type="Pfam" id="PF00348">
    <property type="entry name" value="polyprenyl_synt"/>
    <property type="match status" value="1"/>
</dbReference>
<keyword evidence="5" id="KW-0460">Magnesium</keyword>
<dbReference type="AlphaFoldDB" id="A0A2P8FI85"/>
<comment type="similarity">
    <text evidence="2 6">Belongs to the FPP/GGPP synthase family.</text>
</comment>
<evidence type="ECO:0000256" key="1">
    <source>
        <dbReference type="ARBA" id="ARBA00001946"/>
    </source>
</evidence>
<dbReference type="EMBL" id="PYAS01000022">
    <property type="protein sequence ID" value="PSL21431.1"/>
    <property type="molecule type" value="Genomic_DNA"/>
</dbReference>
<evidence type="ECO:0000256" key="3">
    <source>
        <dbReference type="ARBA" id="ARBA00022679"/>
    </source>
</evidence>
<dbReference type="InterPro" id="IPR033749">
    <property type="entry name" value="Polyprenyl_synt_CS"/>
</dbReference>
<dbReference type="GO" id="GO:0004659">
    <property type="term" value="F:prenyltransferase activity"/>
    <property type="evidence" value="ECO:0007669"/>
    <property type="project" value="InterPro"/>
</dbReference>
<comment type="caution">
    <text evidence="7">The sequence shown here is derived from an EMBL/GenBank/DDBJ whole genome shotgun (WGS) entry which is preliminary data.</text>
</comment>
<accession>A0A2P8FI85</accession>
<dbReference type="PROSITE" id="PS00723">
    <property type="entry name" value="POLYPRENYL_SYNTHASE_1"/>
    <property type="match status" value="1"/>
</dbReference>
<name>A0A2P8FI85_9BACT</name>
<comment type="cofactor">
    <cofactor evidence="1">
        <name>Mg(2+)</name>
        <dbReference type="ChEBI" id="CHEBI:18420"/>
    </cofactor>
</comment>
<organism evidence="7 8">
    <name type="scientific">Dyadobacter jiangsuensis</name>
    <dbReference type="NCBI Taxonomy" id="1591085"/>
    <lineage>
        <taxon>Bacteria</taxon>
        <taxon>Pseudomonadati</taxon>
        <taxon>Bacteroidota</taxon>
        <taxon>Cytophagia</taxon>
        <taxon>Cytophagales</taxon>
        <taxon>Spirosomataceae</taxon>
        <taxon>Dyadobacter</taxon>
    </lineage>
</organism>
<evidence type="ECO:0000256" key="6">
    <source>
        <dbReference type="RuleBase" id="RU004466"/>
    </source>
</evidence>
<dbReference type="PANTHER" id="PTHR12001:SF85">
    <property type="entry name" value="SHORT CHAIN ISOPRENYL DIPHOSPHATE SYNTHASE"/>
    <property type="match status" value="1"/>
</dbReference>
<protein>
    <submittedName>
        <fullName evidence="7">Farnesyl-diphosphate synthase /geranylgeranyl-diphosphate synthase</fullName>
    </submittedName>
</protein>
<gene>
    <name evidence="7" type="ORF">CLV60_12248</name>
</gene>
<dbReference type="GO" id="GO:0046872">
    <property type="term" value="F:metal ion binding"/>
    <property type="evidence" value="ECO:0007669"/>
    <property type="project" value="UniProtKB-KW"/>
</dbReference>
<evidence type="ECO:0000313" key="8">
    <source>
        <dbReference type="Proteomes" id="UP000241964"/>
    </source>
</evidence>
<proteinExistence type="inferred from homology"/>
<evidence type="ECO:0000313" key="7">
    <source>
        <dbReference type="EMBL" id="PSL21431.1"/>
    </source>
</evidence>
<dbReference type="Proteomes" id="UP000241964">
    <property type="component" value="Unassembled WGS sequence"/>
</dbReference>
<reference evidence="7 8" key="1">
    <citation type="submission" date="2018-03" db="EMBL/GenBank/DDBJ databases">
        <title>Genomic Encyclopedia of Archaeal and Bacterial Type Strains, Phase II (KMG-II): from individual species to whole genera.</title>
        <authorList>
            <person name="Goeker M."/>
        </authorList>
    </citation>
    <scope>NUCLEOTIDE SEQUENCE [LARGE SCALE GENOMIC DNA]</scope>
    <source>
        <strain evidence="7 8">DSM 29057</strain>
    </source>
</reference>
<evidence type="ECO:0000256" key="2">
    <source>
        <dbReference type="ARBA" id="ARBA00006706"/>
    </source>
</evidence>
<dbReference type="SFLD" id="SFLDS00005">
    <property type="entry name" value="Isoprenoid_Synthase_Type_I"/>
    <property type="match status" value="1"/>
</dbReference>
<dbReference type="InterPro" id="IPR008949">
    <property type="entry name" value="Isoprenoid_synthase_dom_sf"/>
</dbReference>
<dbReference type="PANTHER" id="PTHR12001">
    <property type="entry name" value="GERANYLGERANYL PYROPHOSPHATE SYNTHASE"/>
    <property type="match status" value="1"/>
</dbReference>
<dbReference type="PROSITE" id="PS00444">
    <property type="entry name" value="POLYPRENYL_SYNTHASE_2"/>
    <property type="match status" value="1"/>
</dbReference>
<keyword evidence="4" id="KW-0479">Metal-binding</keyword>
<dbReference type="GO" id="GO:0008299">
    <property type="term" value="P:isoprenoid biosynthetic process"/>
    <property type="evidence" value="ECO:0007669"/>
    <property type="project" value="InterPro"/>
</dbReference>